<dbReference type="GO" id="GO:0051082">
    <property type="term" value="F:unfolded protein binding"/>
    <property type="evidence" value="ECO:0007669"/>
    <property type="project" value="TreeGrafter"/>
</dbReference>
<dbReference type="SMART" id="SM00883">
    <property type="entry name" value="Cpn10"/>
    <property type="match status" value="1"/>
</dbReference>
<dbReference type="GO" id="GO:0044183">
    <property type="term" value="F:protein folding chaperone"/>
    <property type="evidence" value="ECO:0007669"/>
    <property type="project" value="InterPro"/>
</dbReference>
<accession>A0A5B0WZQ5</accession>
<dbReference type="PROSITE" id="PS00681">
    <property type="entry name" value="CHAPERONINS_CPN10"/>
    <property type="match status" value="1"/>
</dbReference>
<dbReference type="NCBIfam" id="NF001527">
    <property type="entry name" value="PRK00364.1-2"/>
    <property type="match status" value="1"/>
</dbReference>
<sequence length="104" mass="11160">MAIKPLYDRVVVRRIEAETTTRGGIVLPSAATEKPNQGEVLAVGPGALLDNGETRPLTVAVGDRVLFGKYTSSDCQIDGEELLIIRESDILAVVEHEQSVEEAA</sequence>
<dbReference type="Gene3D" id="2.30.33.40">
    <property type="entry name" value="GroES chaperonin"/>
    <property type="match status" value="1"/>
</dbReference>
<comment type="caution">
    <text evidence="5">The sequence shown here is derived from an EMBL/GenBank/DDBJ whole genome shotgun (WGS) entry which is preliminary data.</text>
</comment>
<dbReference type="Pfam" id="PF00166">
    <property type="entry name" value="Cpn10"/>
    <property type="match status" value="1"/>
</dbReference>
<dbReference type="CDD" id="cd00320">
    <property type="entry name" value="cpn10"/>
    <property type="match status" value="1"/>
</dbReference>
<dbReference type="Proteomes" id="UP000323708">
    <property type="component" value="Unassembled WGS sequence"/>
</dbReference>
<comment type="subcellular location">
    <subcellularLocation>
        <location evidence="3">Cytoplasm</location>
    </subcellularLocation>
</comment>
<dbReference type="SUPFAM" id="SSF50129">
    <property type="entry name" value="GroES-like"/>
    <property type="match status" value="1"/>
</dbReference>
<evidence type="ECO:0000256" key="3">
    <source>
        <dbReference type="HAMAP-Rule" id="MF_00580"/>
    </source>
</evidence>
<dbReference type="GO" id="GO:0005737">
    <property type="term" value="C:cytoplasm"/>
    <property type="evidence" value="ECO:0007669"/>
    <property type="project" value="UniProtKB-SubCell"/>
</dbReference>
<evidence type="ECO:0000256" key="1">
    <source>
        <dbReference type="ARBA" id="ARBA00006975"/>
    </source>
</evidence>
<dbReference type="GO" id="GO:0046872">
    <property type="term" value="F:metal ion binding"/>
    <property type="evidence" value="ECO:0007669"/>
    <property type="project" value="TreeGrafter"/>
</dbReference>
<organism evidence="5 6">
    <name type="scientific">Pseudohalioglobus sediminis</name>
    <dbReference type="NCBI Taxonomy" id="2606449"/>
    <lineage>
        <taxon>Bacteria</taxon>
        <taxon>Pseudomonadati</taxon>
        <taxon>Pseudomonadota</taxon>
        <taxon>Gammaproteobacteria</taxon>
        <taxon>Cellvibrionales</taxon>
        <taxon>Halieaceae</taxon>
        <taxon>Pseudohalioglobus</taxon>
    </lineage>
</organism>
<reference evidence="5 6" key="1">
    <citation type="submission" date="2019-09" db="EMBL/GenBank/DDBJ databases">
        <authorList>
            <person name="Chen X.-Y."/>
        </authorList>
    </citation>
    <scope>NUCLEOTIDE SEQUENCE [LARGE SCALE GENOMIC DNA]</scope>
    <source>
        <strain evidence="5 6">NY5</strain>
    </source>
</reference>
<evidence type="ECO:0000313" key="6">
    <source>
        <dbReference type="Proteomes" id="UP000323708"/>
    </source>
</evidence>
<evidence type="ECO:0000313" key="5">
    <source>
        <dbReference type="EMBL" id="KAA1191877.1"/>
    </source>
</evidence>
<comment type="similarity">
    <text evidence="1 3 4">Belongs to the GroES chaperonin family.</text>
</comment>
<dbReference type="RefSeq" id="WP_149611313.1">
    <property type="nucleotide sequence ID" value="NZ_VTUX01000004.1"/>
</dbReference>
<comment type="function">
    <text evidence="3 4">Together with the chaperonin GroEL, plays an essential role in assisting protein folding. The GroEL-GroES system forms a nano-cage that allows encapsulation of the non-native substrate proteins and provides a physical environment optimized to promote and accelerate protein folding. GroES binds to the apical surface of the GroEL ring, thereby capping the opening of the GroEL channel.</text>
</comment>
<dbReference type="HAMAP" id="MF_00580">
    <property type="entry name" value="CH10"/>
    <property type="match status" value="1"/>
</dbReference>
<keyword evidence="2 3" id="KW-0143">Chaperone</keyword>
<keyword evidence="3" id="KW-0963">Cytoplasm</keyword>
<dbReference type="NCBIfam" id="NF001531">
    <property type="entry name" value="PRK00364.2-2"/>
    <property type="match status" value="1"/>
</dbReference>
<dbReference type="GO" id="GO:0005524">
    <property type="term" value="F:ATP binding"/>
    <property type="evidence" value="ECO:0007669"/>
    <property type="project" value="InterPro"/>
</dbReference>
<dbReference type="PANTHER" id="PTHR10772">
    <property type="entry name" value="10 KDA HEAT SHOCK PROTEIN"/>
    <property type="match status" value="1"/>
</dbReference>
<dbReference type="PRINTS" id="PR00297">
    <property type="entry name" value="CHAPERONIN10"/>
</dbReference>
<dbReference type="InterPro" id="IPR037124">
    <property type="entry name" value="Chaperonin_GroES_sf"/>
</dbReference>
<protein>
    <recommendedName>
        <fullName evidence="3">Co-chaperonin GroES</fullName>
    </recommendedName>
    <alternativeName>
        <fullName evidence="3">10 kDa chaperonin</fullName>
    </alternativeName>
    <alternativeName>
        <fullName evidence="3">Chaperonin-10</fullName>
        <shortName evidence="3">Cpn10</shortName>
    </alternativeName>
</protein>
<dbReference type="GO" id="GO:0051087">
    <property type="term" value="F:protein-folding chaperone binding"/>
    <property type="evidence" value="ECO:0007669"/>
    <property type="project" value="TreeGrafter"/>
</dbReference>
<dbReference type="InterPro" id="IPR018369">
    <property type="entry name" value="Chaprnonin_Cpn10_CS"/>
</dbReference>
<gene>
    <name evidence="3" type="primary">groES</name>
    <name evidence="3" type="synonym">groS</name>
    <name evidence="5" type="ORF">F0M18_10125</name>
</gene>
<dbReference type="PANTHER" id="PTHR10772:SF58">
    <property type="entry name" value="CO-CHAPERONIN GROES"/>
    <property type="match status" value="1"/>
</dbReference>
<dbReference type="FunFam" id="2.30.33.40:FF:000001">
    <property type="entry name" value="10 kDa chaperonin"/>
    <property type="match status" value="1"/>
</dbReference>
<evidence type="ECO:0000256" key="4">
    <source>
        <dbReference type="RuleBase" id="RU000535"/>
    </source>
</evidence>
<dbReference type="InterPro" id="IPR011032">
    <property type="entry name" value="GroES-like_sf"/>
</dbReference>
<dbReference type="AlphaFoldDB" id="A0A5B0WZQ5"/>
<comment type="subunit">
    <text evidence="3">Heptamer of 7 subunits arranged in a ring. Interacts with the chaperonin GroEL.</text>
</comment>
<keyword evidence="6" id="KW-1185">Reference proteome</keyword>
<evidence type="ECO:0000256" key="2">
    <source>
        <dbReference type="ARBA" id="ARBA00023186"/>
    </source>
</evidence>
<dbReference type="NCBIfam" id="NF001533">
    <property type="entry name" value="PRK00364.2-4"/>
    <property type="match status" value="1"/>
</dbReference>
<proteinExistence type="inferred from homology"/>
<dbReference type="EMBL" id="VTUX01000004">
    <property type="protein sequence ID" value="KAA1191877.1"/>
    <property type="molecule type" value="Genomic_DNA"/>
</dbReference>
<dbReference type="InterPro" id="IPR020818">
    <property type="entry name" value="Chaperonin_GroES"/>
</dbReference>
<name>A0A5B0WZQ5_9GAMM</name>